<keyword evidence="2 5" id="KW-0812">Transmembrane</keyword>
<name>A0A9C9ELA5_UNCW3</name>
<feature type="transmembrane region" description="Helical" evidence="5">
    <location>
        <begin position="69"/>
        <end position="91"/>
    </location>
</feature>
<dbReference type="InterPro" id="IPR019109">
    <property type="entry name" value="MamF_MmsF"/>
</dbReference>
<comment type="subcellular location">
    <subcellularLocation>
        <location evidence="1">Membrane</location>
        <topology evidence="1">Multi-pass membrane protein</topology>
    </subcellularLocation>
</comment>
<organism evidence="6 7">
    <name type="scientific">candidate division WOR-3 bacterium</name>
    <dbReference type="NCBI Taxonomy" id="2052148"/>
    <lineage>
        <taxon>Bacteria</taxon>
        <taxon>Bacteria division WOR-3</taxon>
    </lineage>
</organism>
<evidence type="ECO:0000256" key="2">
    <source>
        <dbReference type="ARBA" id="ARBA00022692"/>
    </source>
</evidence>
<feature type="transmembrane region" description="Helical" evidence="5">
    <location>
        <begin position="12"/>
        <end position="30"/>
    </location>
</feature>
<dbReference type="EMBL" id="DRIG01000031">
    <property type="protein sequence ID" value="HEC78060.1"/>
    <property type="molecule type" value="Genomic_DNA"/>
</dbReference>
<evidence type="ECO:0000313" key="6">
    <source>
        <dbReference type="EMBL" id="HEC78060.1"/>
    </source>
</evidence>
<evidence type="ECO:0000256" key="5">
    <source>
        <dbReference type="SAM" id="Phobius"/>
    </source>
</evidence>
<sequence length="113" mass="12596">MPEIDKDIEEGKIWAFIGYWGILFLVPLLGKKDNKFAVFHGKQGMVLCIGAIAVLIVFTILSLIPYVGILFMIIEWLVLLAIGVLGIIGMIKSLTGDYWKMPIFGDIAEKINI</sequence>
<keyword evidence="3 5" id="KW-1133">Transmembrane helix</keyword>
<dbReference type="Proteomes" id="UP000885826">
    <property type="component" value="Unassembled WGS sequence"/>
</dbReference>
<dbReference type="AlphaFoldDB" id="A0A9C9ELA5"/>
<evidence type="ECO:0000256" key="3">
    <source>
        <dbReference type="ARBA" id="ARBA00022989"/>
    </source>
</evidence>
<evidence type="ECO:0008006" key="8">
    <source>
        <dbReference type="Google" id="ProtNLM"/>
    </source>
</evidence>
<evidence type="ECO:0000256" key="1">
    <source>
        <dbReference type="ARBA" id="ARBA00004141"/>
    </source>
</evidence>
<reference evidence="6" key="1">
    <citation type="journal article" date="2020" name="mSystems">
        <title>Genome- and Community-Level Interaction Insights into Carbon Utilization and Element Cycling Functions of Hydrothermarchaeota in Hydrothermal Sediment.</title>
        <authorList>
            <person name="Zhou Z."/>
            <person name="Liu Y."/>
            <person name="Xu W."/>
            <person name="Pan J."/>
            <person name="Luo Z.H."/>
            <person name="Li M."/>
        </authorList>
    </citation>
    <scope>NUCLEOTIDE SEQUENCE</scope>
    <source>
        <strain evidence="6">HyVt-388</strain>
    </source>
</reference>
<protein>
    <recommendedName>
        <fullName evidence="8">DUF4870 domain-containing protein</fullName>
    </recommendedName>
</protein>
<accession>A0A9C9ELA5</accession>
<gene>
    <name evidence="6" type="ORF">ENI34_02835</name>
</gene>
<evidence type="ECO:0000313" key="7">
    <source>
        <dbReference type="Proteomes" id="UP000885826"/>
    </source>
</evidence>
<proteinExistence type="predicted"/>
<dbReference type="Pfam" id="PF09685">
    <property type="entry name" value="MamF_MmsF"/>
    <property type="match status" value="1"/>
</dbReference>
<feature type="transmembrane region" description="Helical" evidence="5">
    <location>
        <begin position="42"/>
        <end position="63"/>
    </location>
</feature>
<keyword evidence="4 5" id="KW-0472">Membrane</keyword>
<evidence type="ECO:0000256" key="4">
    <source>
        <dbReference type="ARBA" id="ARBA00023136"/>
    </source>
</evidence>
<comment type="caution">
    <text evidence="6">The sequence shown here is derived from an EMBL/GenBank/DDBJ whole genome shotgun (WGS) entry which is preliminary data.</text>
</comment>